<keyword evidence="15" id="KW-0675">Receptor</keyword>
<keyword evidence="22" id="KW-1185">Reference proteome</keyword>
<feature type="transmembrane region" description="Helical" evidence="19">
    <location>
        <begin position="300"/>
        <end position="322"/>
    </location>
</feature>
<dbReference type="PANTHER" id="PTHR48006:SF88">
    <property type="entry name" value="LRR RECEPTOR-LIKE KINASE FAMILY PROTEIN"/>
    <property type="match status" value="1"/>
</dbReference>
<evidence type="ECO:0000259" key="20">
    <source>
        <dbReference type="PROSITE" id="PS50011"/>
    </source>
</evidence>
<evidence type="ECO:0000256" key="12">
    <source>
        <dbReference type="ARBA" id="ARBA00022840"/>
    </source>
</evidence>
<evidence type="ECO:0000256" key="2">
    <source>
        <dbReference type="ARBA" id="ARBA00012513"/>
    </source>
</evidence>
<proteinExistence type="predicted"/>
<keyword evidence="8" id="KW-0732">Signal</keyword>
<keyword evidence="3" id="KW-0723">Serine/threonine-protein kinase</keyword>
<organism evidence="21 22">
    <name type="scientific">Chenopodium quinoa</name>
    <name type="common">Quinoa</name>
    <dbReference type="NCBI Taxonomy" id="63459"/>
    <lineage>
        <taxon>Eukaryota</taxon>
        <taxon>Viridiplantae</taxon>
        <taxon>Streptophyta</taxon>
        <taxon>Embryophyta</taxon>
        <taxon>Tracheophyta</taxon>
        <taxon>Spermatophyta</taxon>
        <taxon>Magnoliopsida</taxon>
        <taxon>eudicotyledons</taxon>
        <taxon>Gunneridae</taxon>
        <taxon>Pentapetalae</taxon>
        <taxon>Caryophyllales</taxon>
        <taxon>Chenopodiaceae</taxon>
        <taxon>Chenopodioideae</taxon>
        <taxon>Atripliceae</taxon>
        <taxon>Chenopodium</taxon>
    </lineage>
</organism>
<evidence type="ECO:0000256" key="5">
    <source>
        <dbReference type="ARBA" id="ARBA00022614"/>
    </source>
</evidence>
<dbReference type="AlphaFoldDB" id="A0A803MFP6"/>
<evidence type="ECO:0000256" key="7">
    <source>
        <dbReference type="ARBA" id="ARBA00022692"/>
    </source>
</evidence>
<evidence type="ECO:0000256" key="17">
    <source>
        <dbReference type="ARBA" id="ARBA00047899"/>
    </source>
</evidence>
<evidence type="ECO:0000313" key="21">
    <source>
        <dbReference type="EnsemblPlants" id="AUR62028640-RA:cds"/>
    </source>
</evidence>
<dbReference type="EC" id="2.7.11.1" evidence="2"/>
<dbReference type="InterPro" id="IPR001245">
    <property type="entry name" value="Ser-Thr/Tyr_kinase_cat_dom"/>
</dbReference>
<evidence type="ECO:0000256" key="10">
    <source>
        <dbReference type="ARBA" id="ARBA00022741"/>
    </source>
</evidence>
<keyword evidence="14 19" id="KW-0472">Membrane</keyword>
<evidence type="ECO:0000256" key="19">
    <source>
        <dbReference type="SAM" id="Phobius"/>
    </source>
</evidence>
<protein>
    <recommendedName>
        <fullName evidence="2">non-specific serine/threonine protein kinase</fullName>
        <ecNumber evidence="2">2.7.11.1</ecNumber>
    </recommendedName>
</protein>
<dbReference type="Gene3D" id="1.10.510.10">
    <property type="entry name" value="Transferase(Phosphotransferase) domain 1"/>
    <property type="match status" value="1"/>
</dbReference>
<dbReference type="PROSITE" id="PS50011">
    <property type="entry name" value="PROTEIN_KINASE_DOM"/>
    <property type="match status" value="1"/>
</dbReference>
<keyword evidence="7 19" id="KW-0812">Transmembrane</keyword>
<evidence type="ECO:0000256" key="14">
    <source>
        <dbReference type="ARBA" id="ARBA00023136"/>
    </source>
</evidence>
<dbReference type="InterPro" id="IPR051824">
    <property type="entry name" value="LRR_Rcpt-Like_S/T_Kinase"/>
</dbReference>
<dbReference type="InterPro" id="IPR013210">
    <property type="entry name" value="LRR_N_plant-typ"/>
</dbReference>
<dbReference type="GO" id="GO:0005524">
    <property type="term" value="F:ATP binding"/>
    <property type="evidence" value="ECO:0007669"/>
    <property type="project" value="UniProtKB-KW"/>
</dbReference>
<dbReference type="SUPFAM" id="SSF52058">
    <property type="entry name" value="L domain-like"/>
    <property type="match status" value="1"/>
</dbReference>
<dbReference type="GO" id="GO:0004674">
    <property type="term" value="F:protein serine/threonine kinase activity"/>
    <property type="evidence" value="ECO:0007669"/>
    <property type="project" value="UniProtKB-KW"/>
</dbReference>
<keyword evidence="16" id="KW-0325">Glycoprotein</keyword>
<dbReference type="InterPro" id="IPR000719">
    <property type="entry name" value="Prot_kinase_dom"/>
</dbReference>
<evidence type="ECO:0000313" key="22">
    <source>
        <dbReference type="Proteomes" id="UP000596660"/>
    </source>
</evidence>
<dbReference type="Pfam" id="PF00560">
    <property type="entry name" value="LRR_1"/>
    <property type="match status" value="2"/>
</dbReference>
<comment type="catalytic activity">
    <reaction evidence="18">
        <text>L-seryl-[protein] + ATP = O-phospho-L-seryl-[protein] + ADP + H(+)</text>
        <dbReference type="Rhea" id="RHEA:17989"/>
        <dbReference type="Rhea" id="RHEA-COMP:9863"/>
        <dbReference type="Rhea" id="RHEA-COMP:11604"/>
        <dbReference type="ChEBI" id="CHEBI:15378"/>
        <dbReference type="ChEBI" id="CHEBI:29999"/>
        <dbReference type="ChEBI" id="CHEBI:30616"/>
        <dbReference type="ChEBI" id="CHEBI:83421"/>
        <dbReference type="ChEBI" id="CHEBI:456216"/>
        <dbReference type="EC" id="2.7.11.1"/>
    </reaction>
</comment>
<evidence type="ECO:0000256" key="9">
    <source>
        <dbReference type="ARBA" id="ARBA00022737"/>
    </source>
</evidence>
<dbReference type="FunFam" id="1.10.510.10:FF:000095">
    <property type="entry name" value="protein STRUBBELIG-RECEPTOR FAMILY 8"/>
    <property type="match status" value="1"/>
</dbReference>
<dbReference type="CDD" id="cd14066">
    <property type="entry name" value="STKc_IRAK"/>
    <property type="match status" value="1"/>
</dbReference>
<dbReference type="Pfam" id="PF08263">
    <property type="entry name" value="LRRNT_2"/>
    <property type="match status" value="1"/>
</dbReference>
<evidence type="ECO:0000256" key="6">
    <source>
        <dbReference type="ARBA" id="ARBA00022679"/>
    </source>
</evidence>
<dbReference type="Gramene" id="AUR62028640-RA">
    <property type="protein sequence ID" value="AUR62028640-RA:cds"/>
    <property type="gene ID" value="AUR62028640"/>
</dbReference>
<keyword evidence="12" id="KW-0067">ATP-binding</keyword>
<dbReference type="Proteomes" id="UP000596660">
    <property type="component" value="Unplaced"/>
</dbReference>
<dbReference type="Gene3D" id="3.30.200.20">
    <property type="entry name" value="Phosphorylase Kinase, domain 1"/>
    <property type="match status" value="1"/>
</dbReference>
<evidence type="ECO:0000256" key="1">
    <source>
        <dbReference type="ARBA" id="ARBA00004479"/>
    </source>
</evidence>
<feature type="domain" description="Protein kinase" evidence="20">
    <location>
        <begin position="375"/>
        <end position="651"/>
    </location>
</feature>
<dbReference type="FunFam" id="3.30.200.20:FF:000309">
    <property type="entry name" value="Leucine-rich repeat receptor protein kinase MSP1"/>
    <property type="match status" value="1"/>
</dbReference>
<evidence type="ECO:0000256" key="15">
    <source>
        <dbReference type="ARBA" id="ARBA00023170"/>
    </source>
</evidence>
<keyword evidence="11" id="KW-0418">Kinase</keyword>
<keyword evidence="4" id="KW-0597">Phosphoprotein</keyword>
<keyword evidence="5" id="KW-0433">Leucine-rich repeat</keyword>
<keyword evidence="9" id="KW-0677">Repeat</keyword>
<reference evidence="21" key="1">
    <citation type="journal article" date="2017" name="Nature">
        <title>The genome of Chenopodium quinoa.</title>
        <authorList>
            <person name="Jarvis D.E."/>
            <person name="Ho Y.S."/>
            <person name="Lightfoot D.J."/>
            <person name="Schmoeckel S.M."/>
            <person name="Li B."/>
            <person name="Borm T.J.A."/>
            <person name="Ohyanagi H."/>
            <person name="Mineta K."/>
            <person name="Michell C.T."/>
            <person name="Saber N."/>
            <person name="Kharbatia N.M."/>
            <person name="Rupper R.R."/>
            <person name="Sharp A.R."/>
            <person name="Dally N."/>
            <person name="Boughton B.A."/>
            <person name="Woo Y.H."/>
            <person name="Gao G."/>
            <person name="Schijlen E.G.W.M."/>
            <person name="Guo X."/>
            <person name="Momin A.A."/>
            <person name="Negrao S."/>
            <person name="Al-Babili S."/>
            <person name="Gehring C."/>
            <person name="Roessner U."/>
            <person name="Jung C."/>
            <person name="Murphy K."/>
            <person name="Arold S.T."/>
            <person name="Gojobori T."/>
            <person name="van der Linden C.G."/>
            <person name="van Loo E.N."/>
            <person name="Jellen E.N."/>
            <person name="Maughan P.J."/>
            <person name="Tester M."/>
        </authorList>
    </citation>
    <scope>NUCLEOTIDE SEQUENCE [LARGE SCALE GENOMIC DNA]</scope>
    <source>
        <strain evidence="21">cv. PI 614886</strain>
    </source>
</reference>
<keyword evidence="13 19" id="KW-1133">Transmembrane helix</keyword>
<dbReference type="OMA" id="REDYANN"/>
<evidence type="ECO:0000256" key="13">
    <source>
        <dbReference type="ARBA" id="ARBA00022989"/>
    </source>
</evidence>
<evidence type="ECO:0000256" key="3">
    <source>
        <dbReference type="ARBA" id="ARBA00022527"/>
    </source>
</evidence>
<comment type="catalytic activity">
    <reaction evidence="17">
        <text>L-threonyl-[protein] + ATP = O-phospho-L-threonyl-[protein] + ADP + H(+)</text>
        <dbReference type="Rhea" id="RHEA:46608"/>
        <dbReference type="Rhea" id="RHEA-COMP:11060"/>
        <dbReference type="Rhea" id="RHEA-COMP:11605"/>
        <dbReference type="ChEBI" id="CHEBI:15378"/>
        <dbReference type="ChEBI" id="CHEBI:30013"/>
        <dbReference type="ChEBI" id="CHEBI:30616"/>
        <dbReference type="ChEBI" id="CHEBI:61977"/>
        <dbReference type="ChEBI" id="CHEBI:456216"/>
        <dbReference type="EC" id="2.7.11.1"/>
    </reaction>
</comment>
<evidence type="ECO:0000256" key="4">
    <source>
        <dbReference type="ARBA" id="ARBA00022553"/>
    </source>
</evidence>
<evidence type="ECO:0000256" key="8">
    <source>
        <dbReference type="ARBA" id="ARBA00022729"/>
    </source>
</evidence>
<dbReference type="GO" id="GO:0016020">
    <property type="term" value="C:membrane"/>
    <property type="evidence" value="ECO:0007669"/>
    <property type="project" value="UniProtKB-SubCell"/>
</dbReference>
<evidence type="ECO:0000256" key="11">
    <source>
        <dbReference type="ARBA" id="ARBA00022777"/>
    </source>
</evidence>
<dbReference type="SUPFAM" id="SSF56112">
    <property type="entry name" value="Protein kinase-like (PK-like)"/>
    <property type="match status" value="1"/>
</dbReference>
<dbReference type="InterPro" id="IPR001611">
    <property type="entry name" value="Leu-rich_rpt"/>
</dbReference>
<keyword evidence="10" id="KW-0547">Nucleotide-binding</keyword>
<accession>A0A803MFP6</accession>
<name>A0A803MFP6_CHEQI</name>
<keyword evidence="6" id="KW-0808">Transferase</keyword>
<dbReference type="Pfam" id="PF07714">
    <property type="entry name" value="PK_Tyr_Ser-Thr"/>
    <property type="match status" value="1"/>
</dbReference>
<evidence type="ECO:0000256" key="18">
    <source>
        <dbReference type="ARBA" id="ARBA00048679"/>
    </source>
</evidence>
<comment type="subcellular location">
    <subcellularLocation>
        <location evidence="1">Membrane</location>
        <topology evidence="1">Single-pass type I membrane protein</topology>
    </subcellularLocation>
</comment>
<dbReference type="Gene3D" id="3.80.10.10">
    <property type="entry name" value="Ribonuclease Inhibitor"/>
    <property type="match status" value="2"/>
</dbReference>
<reference evidence="21" key="2">
    <citation type="submission" date="2021-03" db="UniProtKB">
        <authorList>
            <consortium name="EnsemblPlants"/>
        </authorList>
    </citation>
    <scope>IDENTIFICATION</scope>
</reference>
<sequence>MSSNRFSGEIPASLGNCSHLSVLELDHNRFSGRIPAAIGELQWVSKFSVANNLLVGPIPRFVNGRMFNATSYDNNLGLCGYPFKPCKFLQDILVIWRSGVLVSIISSDIHYTAISRCLMGLISRMGSNQREFSVFLGFYLVFLLMSDLSYGNENDILCLRSKKESLQDPNNILKSSWNFSNTTQGFICSFTGIDCWAPNEDRVLNIRLSNMGLRGSFPLGIYNCSSLQHLDLSSNELDGVIPANVSKIMPYVTSVVLSSNRFSVPSFNSTTDVDFSNNLGLCGPSLSPCQKSSGKSNTGVIVAAAVSGVTVGAIGVSLAMFFCACRVSVKKKEEDPEGNKWAKSTKGIKKIKVSLFENSISKMRLSDLMKATDNFSKHNIIGEGRMGTIYKARLDDGSMYMVKRLHDTQHSEEEFVSEMATLGSVKHRDLVPLIGFCLAGKEKLLVYKYMKNGTVYDQLHQGEDGDGCSMEWQTRLKISIGAARGLAWLHHNCNPRIIHRNISSKCILLDADFEPKISDFGLARLMNPIDTHLSTFVNGEFGDIGYVAPEYSRTLVATPKGDVYSFGTVLLKLVTGERPNQVTKAPENFKGTLVDWVIELTQNSNLKYAIDKSLVGKGVDHEISQIFKVARNCVSLNPKERPSMFEVYQLLRAIGERYHFSTDAEIMLQMDTGDDDIQELIVAQEAKSDQ</sequence>
<dbReference type="InterPro" id="IPR011009">
    <property type="entry name" value="Kinase-like_dom_sf"/>
</dbReference>
<evidence type="ECO:0000256" key="16">
    <source>
        <dbReference type="ARBA" id="ARBA00023180"/>
    </source>
</evidence>
<dbReference type="InterPro" id="IPR032675">
    <property type="entry name" value="LRR_dom_sf"/>
</dbReference>
<dbReference type="EnsemblPlants" id="AUR62028640-RA">
    <property type="protein sequence ID" value="AUR62028640-RA:cds"/>
    <property type="gene ID" value="AUR62028640"/>
</dbReference>
<dbReference type="PANTHER" id="PTHR48006">
    <property type="entry name" value="LEUCINE-RICH REPEAT-CONTAINING PROTEIN DDB_G0281931-RELATED"/>
    <property type="match status" value="1"/>
</dbReference>